<dbReference type="EC" id="3.1.2.-" evidence="1"/>
<dbReference type="GO" id="GO:0016787">
    <property type="term" value="F:hydrolase activity"/>
    <property type="evidence" value="ECO:0007669"/>
    <property type="project" value="UniProtKB-KW"/>
</dbReference>
<dbReference type="InterPro" id="IPR029069">
    <property type="entry name" value="HotDog_dom_sf"/>
</dbReference>
<accession>A0ABV6CNR8</accession>
<comment type="caution">
    <text evidence="1">The sequence shown here is derived from an EMBL/GenBank/DDBJ whole genome shotgun (WGS) entry which is preliminary data.</text>
</comment>
<protein>
    <submittedName>
        <fullName evidence="1">PaaI family thioesterase</fullName>
        <ecNumber evidence="1">3.1.2.-</ecNumber>
    </submittedName>
</protein>
<dbReference type="CDD" id="cd03443">
    <property type="entry name" value="PaaI_thioesterase"/>
    <property type="match status" value="1"/>
</dbReference>
<dbReference type="RefSeq" id="WP_265506436.1">
    <property type="nucleotide sequence ID" value="NZ_JAOTBE010000012.1"/>
</dbReference>
<keyword evidence="2" id="KW-1185">Reference proteome</keyword>
<proteinExistence type="predicted"/>
<organism evidence="1 2">
    <name type="scientific">Paracoccus rhizosphaerae</name>
    <dbReference type="NCBI Taxonomy" id="1133347"/>
    <lineage>
        <taxon>Bacteria</taxon>
        <taxon>Pseudomonadati</taxon>
        <taxon>Pseudomonadota</taxon>
        <taxon>Alphaproteobacteria</taxon>
        <taxon>Rhodobacterales</taxon>
        <taxon>Paracoccaceae</taxon>
        <taxon>Paracoccus</taxon>
    </lineage>
</organism>
<reference evidence="1 2" key="1">
    <citation type="submission" date="2024-09" db="EMBL/GenBank/DDBJ databases">
        <authorList>
            <person name="Sun Q."/>
            <person name="Mori K."/>
        </authorList>
    </citation>
    <scope>NUCLEOTIDE SEQUENCE [LARGE SCALE GENOMIC DNA]</scope>
    <source>
        <strain evidence="1 2">CCM 7904</strain>
    </source>
</reference>
<name>A0ABV6CNR8_9RHOB</name>
<dbReference type="Gene3D" id="3.10.129.10">
    <property type="entry name" value="Hotdog Thioesterase"/>
    <property type="match status" value="1"/>
</dbReference>
<dbReference type="Proteomes" id="UP001589795">
    <property type="component" value="Unassembled WGS sequence"/>
</dbReference>
<gene>
    <name evidence="1" type="ORF">ACFFIZ_19330</name>
</gene>
<evidence type="ECO:0000313" key="2">
    <source>
        <dbReference type="Proteomes" id="UP001589795"/>
    </source>
</evidence>
<dbReference type="SUPFAM" id="SSF54637">
    <property type="entry name" value="Thioesterase/thiol ester dehydrase-isomerase"/>
    <property type="match status" value="1"/>
</dbReference>
<evidence type="ECO:0000313" key="1">
    <source>
        <dbReference type="EMBL" id="MFC0202398.1"/>
    </source>
</evidence>
<sequence>MTERTLSGKIECDITGVSQTEVEGEMTVNDDILSAQGTIQPGALVWFADMIATCLVLGGEQPQEEVDSVPEAITINAQVLSNRSGGVLTARARWLRRERNVLTVRTQVRNAEGDILLDLTSTHIGAR</sequence>
<keyword evidence="1" id="KW-0378">Hydrolase</keyword>
<dbReference type="EMBL" id="JBHLWQ010000186">
    <property type="protein sequence ID" value="MFC0202398.1"/>
    <property type="molecule type" value="Genomic_DNA"/>
</dbReference>